<proteinExistence type="predicted"/>
<evidence type="ECO:0000259" key="1">
    <source>
        <dbReference type="Pfam" id="PF14498"/>
    </source>
</evidence>
<dbReference type="InterPro" id="IPR012341">
    <property type="entry name" value="6hp_glycosidase-like_sf"/>
</dbReference>
<dbReference type="InterPro" id="IPR016518">
    <property type="entry name" value="Alpha-L-fucosidase"/>
</dbReference>
<dbReference type="PIRSF" id="PIRSF007663">
    <property type="entry name" value="UCP007663"/>
    <property type="match status" value="1"/>
</dbReference>
<dbReference type="PANTHER" id="PTHR31084">
    <property type="entry name" value="ALPHA-L-FUCOSIDASE 2"/>
    <property type="match status" value="1"/>
</dbReference>
<sequence length="755" mass="86948">MNDELLYDTPPNSWNEALPIGNGTLGAMIFGNVGKERIQLNEDSLWSGGFRERGNSLSSDSYKDIRELLQKKQFVEAERKIKETMWSYFLHSTHYQTAGDVWLDFDMYRTPYEILMEKDEVGIPRSIEKGEKAKDYIRKINIKEGVWHSSYIYGGHRISKEAFVSKNKNIIFYKIKGDDLSFMISYTRKDNGRAKVASYIDKVYTDGNNYIFGEGHNGSSQEGIDYCVGIRVDSKGGIRESNGSSIFIKNAQEVLISITIRTSFRNTNPKEYCKKVLLSNKYSYQLIKTRHVENFVEQTSRFSLEFSDSSKEANEMIKYLNYGRYLLISSSYKDSLPANLQGIWNPYIWPAWGSGYTLNVNLEMNYSFALNMGLIECYIPLLEHILRMLPHGMNVAKDMYDLSGFVAHHSTDLWGDCMVGGNNLMASLWPMGGAWLSLSVLKVYEYTRDISLLKRYFPILEESAKFLNYYLFDDNGRWSTGPSLSPENQFIYEGRVHSACNGPSMDIQITYEVFTSYIKACQILNIENDLLEKIKEKMSDLKPVEISEDGRIKEWNEEYIELDKGHRHLSHLYCMHPGRLISINDKKEVEAVHKSLLERLKNGGGHTSWSAAWIANLFNRLGKPEKATEFIFKIISTSSTNYFSQHPPFQIDGNFGATEAILNFIIQEENNKLLILPSIPKFLESGEMKGYHSKFGCVINIKWSRGDLDFLEIKPINQIKDVIVNIEIFKNNKPFKEKKLSISKNEVLKMRKEEL</sequence>
<dbReference type="GO" id="GO:0004560">
    <property type="term" value="F:alpha-L-fucosidase activity"/>
    <property type="evidence" value="ECO:0007669"/>
    <property type="project" value="InterPro"/>
</dbReference>
<dbReference type="Gene3D" id="1.50.10.10">
    <property type="match status" value="1"/>
</dbReference>
<keyword evidence="3" id="KW-0378">Hydrolase</keyword>
<reference evidence="4" key="1">
    <citation type="submission" date="2019-09" db="EMBL/GenBank/DDBJ databases">
        <title>Draft genome sequence assemblies of isolates from the urinary tract.</title>
        <authorList>
            <person name="Mores C.R."/>
            <person name="Putonti C."/>
            <person name="Wolfe A.J."/>
        </authorList>
    </citation>
    <scope>NUCLEOTIDE SEQUENCE [LARGE SCALE GENOMIC DNA]</scope>
    <source>
        <strain evidence="4">UMB8614</strain>
    </source>
</reference>
<gene>
    <name evidence="3" type="ORF">F6I34_09535</name>
</gene>
<dbReference type="AlphaFoldDB" id="A0A5N1BDZ9"/>
<dbReference type="SUPFAM" id="SSF48208">
    <property type="entry name" value="Six-hairpin glycosidases"/>
    <property type="match status" value="1"/>
</dbReference>
<dbReference type="PANTHER" id="PTHR31084:SF0">
    <property type="entry name" value="ALPHA-L-FUCOSIDASE 2"/>
    <property type="match status" value="1"/>
</dbReference>
<keyword evidence="4" id="KW-1185">Reference proteome</keyword>
<dbReference type="Pfam" id="PF22124">
    <property type="entry name" value="Glyco_hydro_95_cat"/>
    <property type="match status" value="1"/>
</dbReference>
<evidence type="ECO:0000313" key="4">
    <source>
        <dbReference type="Proteomes" id="UP000326476"/>
    </source>
</evidence>
<accession>A0A5N1BDZ9</accession>
<dbReference type="InterPro" id="IPR027414">
    <property type="entry name" value="GH95_N_dom"/>
</dbReference>
<feature type="domain" description="Glycosyl hydrolase family 95 N-terminal" evidence="1">
    <location>
        <begin position="5"/>
        <end position="267"/>
    </location>
</feature>
<evidence type="ECO:0000313" key="3">
    <source>
        <dbReference type="EMBL" id="KAA9237550.1"/>
    </source>
</evidence>
<dbReference type="GO" id="GO:0005975">
    <property type="term" value="P:carbohydrate metabolic process"/>
    <property type="evidence" value="ECO:0007669"/>
    <property type="project" value="InterPro"/>
</dbReference>
<name>A0A5N1BDZ9_9LACT</name>
<dbReference type="Pfam" id="PF14498">
    <property type="entry name" value="Glyco_hyd_65N_2"/>
    <property type="match status" value="1"/>
</dbReference>
<dbReference type="EMBL" id="VYVN01000045">
    <property type="protein sequence ID" value="KAA9237550.1"/>
    <property type="molecule type" value="Genomic_DNA"/>
</dbReference>
<dbReference type="InterPro" id="IPR008928">
    <property type="entry name" value="6-hairpin_glycosidase_sf"/>
</dbReference>
<organism evidence="3 4">
    <name type="scientific">Aerococcus tenax</name>
    <dbReference type="NCBI Taxonomy" id="3078812"/>
    <lineage>
        <taxon>Bacteria</taxon>
        <taxon>Bacillati</taxon>
        <taxon>Bacillota</taxon>
        <taxon>Bacilli</taxon>
        <taxon>Lactobacillales</taxon>
        <taxon>Aerococcaceae</taxon>
        <taxon>Aerococcus</taxon>
    </lineage>
</organism>
<comment type="caution">
    <text evidence="3">The sequence shown here is derived from an EMBL/GenBank/DDBJ whole genome shotgun (WGS) entry which is preliminary data.</text>
</comment>
<feature type="domain" description="Glycosyl hydrolase family 95 catalytic" evidence="2">
    <location>
        <begin position="306"/>
        <end position="663"/>
    </location>
</feature>
<dbReference type="InterPro" id="IPR054363">
    <property type="entry name" value="GH95_cat"/>
</dbReference>
<evidence type="ECO:0000259" key="2">
    <source>
        <dbReference type="Pfam" id="PF22124"/>
    </source>
</evidence>
<protein>
    <submittedName>
        <fullName evidence="3">Glycoside hydrolase family 95 protein</fullName>
    </submittedName>
</protein>
<dbReference type="Proteomes" id="UP000326476">
    <property type="component" value="Unassembled WGS sequence"/>
</dbReference>
<dbReference type="RefSeq" id="WP_150982831.1">
    <property type="nucleotide sequence ID" value="NZ_VYVN01000045.1"/>
</dbReference>